<dbReference type="CDD" id="cd12148">
    <property type="entry name" value="fungal_TF_MHR"/>
    <property type="match status" value="1"/>
</dbReference>
<dbReference type="InterPro" id="IPR001138">
    <property type="entry name" value="Zn2Cys6_DnaBD"/>
</dbReference>
<dbReference type="GO" id="GO:0006351">
    <property type="term" value="P:DNA-templated transcription"/>
    <property type="evidence" value="ECO:0007669"/>
    <property type="project" value="InterPro"/>
</dbReference>
<protein>
    <recommendedName>
        <fullName evidence="5">Zn(2)-C6 fungal-type domain-containing protein</fullName>
    </recommendedName>
</protein>
<evidence type="ECO:0000256" key="4">
    <source>
        <dbReference type="SAM" id="MobiDB-lite"/>
    </source>
</evidence>
<dbReference type="GO" id="GO:0000981">
    <property type="term" value="F:DNA-binding transcription factor activity, RNA polymerase II-specific"/>
    <property type="evidence" value="ECO:0007669"/>
    <property type="project" value="InterPro"/>
</dbReference>
<evidence type="ECO:0000313" key="6">
    <source>
        <dbReference type="EMBL" id="KAF2097375.1"/>
    </source>
</evidence>
<dbReference type="PANTHER" id="PTHR31001:SF85">
    <property type="entry name" value="ZN(II)2CYS6 TRANSCRIPTION FACTOR (EUROFUNG)"/>
    <property type="match status" value="1"/>
</dbReference>
<dbReference type="PANTHER" id="PTHR31001">
    <property type="entry name" value="UNCHARACTERIZED TRANSCRIPTIONAL REGULATORY PROTEIN"/>
    <property type="match status" value="1"/>
</dbReference>
<dbReference type="PROSITE" id="PS50048">
    <property type="entry name" value="ZN2_CY6_FUNGAL_2"/>
    <property type="match status" value="1"/>
</dbReference>
<organism evidence="6 7">
    <name type="scientific">Rhizodiscina lignyota</name>
    <dbReference type="NCBI Taxonomy" id="1504668"/>
    <lineage>
        <taxon>Eukaryota</taxon>
        <taxon>Fungi</taxon>
        <taxon>Dikarya</taxon>
        <taxon>Ascomycota</taxon>
        <taxon>Pezizomycotina</taxon>
        <taxon>Dothideomycetes</taxon>
        <taxon>Pleosporomycetidae</taxon>
        <taxon>Aulographales</taxon>
        <taxon>Rhizodiscinaceae</taxon>
        <taxon>Rhizodiscina</taxon>
    </lineage>
</organism>
<evidence type="ECO:0000259" key="5">
    <source>
        <dbReference type="PROSITE" id="PS50048"/>
    </source>
</evidence>
<dbReference type="GO" id="GO:0005634">
    <property type="term" value="C:nucleus"/>
    <property type="evidence" value="ECO:0007669"/>
    <property type="project" value="UniProtKB-SubCell"/>
</dbReference>
<name>A0A9P4M513_9PEZI</name>
<keyword evidence="3" id="KW-0539">Nucleus</keyword>
<keyword evidence="2" id="KW-0479">Metal-binding</keyword>
<dbReference type="Pfam" id="PF04082">
    <property type="entry name" value="Fungal_trans"/>
    <property type="match status" value="1"/>
</dbReference>
<dbReference type="EMBL" id="ML978128">
    <property type="protein sequence ID" value="KAF2097375.1"/>
    <property type="molecule type" value="Genomic_DNA"/>
</dbReference>
<dbReference type="GO" id="GO:0008270">
    <property type="term" value="F:zinc ion binding"/>
    <property type="evidence" value="ECO:0007669"/>
    <property type="project" value="InterPro"/>
</dbReference>
<dbReference type="InterPro" id="IPR036864">
    <property type="entry name" value="Zn2-C6_fun-type_DNA-bd_sf"/>
</dbReference>
<gene>
    <name evidence="6" type="ORF">NA57DRAFT_57965</name>
</gene>
<accession>A0A9P4M513</accession>
<evidence type="ECO:0000256" key="2">
    <source>
        <dbReference type="ARBA" id="ARBA00022723"/>
    </source>
</evidence>
<dbReference type="Proteomes" id="UP000799772">
    <property type="component" value="Unassembled WGS sequence"/>
</dbReference>
<dbReference type="SMART" id="SM00906">
    <property type="entry name" value="Fungal_trans"/>
    <property type="match status" value="1"/>
</dbReference>
<feature type="compositionally biased region" description="Polar residues" evidence="4">
    <location>
        <begin position="79"/>
        <end position="112"/>
    </location>
</feature>
<dbReference type="InterPro" id="IPR007219">
    <property type="entry name" value="XnlR_reg_dom"/>
</dbReference>
<dbReference type="InterPro" id="IPR050613">
    <property type="entry name" value="Sec_Metabolite_Reg"/>
</dbReference>
<evidence type="ECO:0000256" key="3">
    <source>
        <dbReference type="ARBA" id="ARBA00023242"/>
    </source>
</evidence>
<dbReference type="Pfam" id="PF00172">
    <property type="entry name" value="Zn_clus"/>
    <property type="match status" value="1"/>
</dbReference>
<dbReference type="SUPFAM" id="SSF57701">
    <property type="entry name" value="Zn2/Cys6 DNA-binding domain"/>
    <property type="match status" value="1"/>
</dbReference>
<sequence length="672" mass="76579">MPSGKKPVSCIPCAKRKVRCDKVQPCFHCKRRRQDTCVYPELSGVNHQLLREHTGRIEKLELYIRSLGGNPKLADETESPCSSGVRTSQESTNINGACRNEPTTTSSPLNNESPPSRRVHRPVPRTSELLAHGDGVTYIETPMWYSWKGHDHSLSPHRPSTQTSSTHYLPTILNQRRTLDSNNSFTPLPPALHLSVLWPVFLKNVHPLVKIFFDWEVVAVIEKAQKDALALSVEEQALVNGIRFIATLTLSREECQAILSGSKHEFLLHCQRSLEHALTEAEYTETTDKRVLQAFMLYILAMRDRTRPAAIYPLIGIASRVAERMGLHHDGSMFGLSVVRSEERRRIWWQLQFMELAIARLVGTLSLTIFANWDTKIPSNLEDGDFCPDPEVMPGERKGITSISPCLWRYSILQMRRESLSKDSFESMAWMLSPHLSLAEKDAKIDEIEKMLAERFLHHCELLNPLHVHTQIGIRQFVLAARSNARQPTLVNAKISEVLPQTRDDLLEICSKSLEYFVMSQTTPSLSGFRWANDIFFQVASFVYLVLEAHQRYDGHQVVDLWSLIGRVYDVHPDLMTAVNRPEVTFIARITVAAWQKYDIQMRQQRSGVHGAIAMETPEWIRQLCHNFNLPLTDSSATIEEVAQSFSSDSAQLLPTDFDLDMIDWSSWEALF</sequence>
<keyword evidence="7" id="KW-1185">Reference proteome</keyword>
<dbReference type="AlphaFoldDB" id="A0A9P4M513"/>
<dbReference type="CDD" id="cd00067">
    <property type="entry name" value="GAL4"/>
    <property type="match status" value="1"/>
</dbReference>
<evidence type="ECO:0000313" key="7">
    <source>
        <dbReference type="Proteomes" id="UP000799772"/>
    </source>
</evidence>
<feature type="region of interest" description="Disordered" evidence="4">
    <location>
        <begin position="73"/>
        <end position="127"/>
    </location>
</feature>
<comment type="subcellular location">
    <subcellularLocation>
        <location evidence="1">Nucleus</location>
    </subcellularLocation>
</comment>
<reference evidence="6" key="1">
    <citation type="journal article" date="2020" name="Stud. Mycol.">
        <title>101 Dothideomycetes genomes: a test case for predicting lifestyles and emergence of pathogens.</title>
        <authorList>
            <person name="Haridas S."/>
            <person name="Albert R."/>
            <person name="Binder M."/>
            <person name="Bloem J."/>
            <person name="Labutti K."/>
            <person name="Salamov A."/>
            <person name="Andreopoulos B."/>
            <person name="Baker S."/>
            <person name="Barry K."/>
            <person name="Bills G."/>
            <person name="Bluhm B."/>
            <person name="Cannon C."/>
            <person name="Castanera R."/>
            <person name="Culley D."/>
            <person name="Daum C."/>
            <person name="Ezra D."/>
            <person name="Gonzalez J."/>
            <person name="Henrissat B."/>
            <person name="Kuo A."/>
            <person name="Liang C."/>
            <person name="Lipzen A."/>
            <person name="Lutzoni F."/>
            <person name="Magnuson J."/>
            <person name="Mondo S."/>
            <person name="Nolan M."/>
            <person name="Ohm R."/>
            <person name="Pangilinan J."/>
            <person name="Park H.-J."/>
            <person name="Ramirez L."/>
            <person name="Alfaro M."/>
            <person name="Sun H."/>
            <person name="Tritt A."/>
            <person name="Yoshinaga Y."/>
            <person name="Zwiers L.-H."/>
            <person name="Turgeon B."/>
            <person name="Goodwin S."/>
            <person name="Spatafora J."/>
            <person name="Crous P."/>
            <person name="Grigoriev I."/>
        </authorList>
    </citation>
    <scope>NUCLEOTIDE SEQUENCE</scope>
    <source>
        <strain evidence="6">CBS 133067</strain>
    </source>
</reference>
<dbReference type="Gene3D" id="4.10.240.10">
    <property type="entry name" value="Zn(2)-C6 fungal-type DNA-binding domain"/>
    <property type="match status" value="1"/>
</dbReference>
<dbReference type="PROSITE" id="PS00463">
    <property type="entry name" value="ZN2_CY6_FUNGAL_1"/>
    <property type="match status" value="1"/>
</dbReference>
<feature type="domain" description="Zn(2)-C6 fungal-type" evidence="5">
    <location>
        <begin position="9"/>
        <end position="39"/>
    </location>
</feature>
<evidence type="ECO:0000256" key="1">
    <source>
        <dbReference type="ARBA" id="ARBA00004123"/>
    </source>
</evidence>
<comment type="caution">
    <text evidence="6">The sequence shown here is derived from an EMBL/GenBank/DDBJ whole genome shotgun (WGS) entry which is preliminary data.</text>
</comment>
<dbReference type="OrthoDB" id="2269373at2759"/>
<dbReference type="GO" id="GO:0003677">
    <property type="term" value="F:DNA binding"/>
    <property type="evidence" value="ECO:0007669"/>
    <property type="project" value="InterPro"/>
</dbReference>
<proteinExistence type="predicted"/>
<dbReference type="SMART" id="SM00066">
    <property type="entry name" value="GAL4"/>
    <property type="match status" value="1"/>
</dbReference>